<dbReference type="OrthoDB" id="31113at2759"/>
<accession>K0TI12</accession>
<sequence>LVPGIPWVESPSEAEAQCAALERLGLVDGVVTEDSDIFVFGGQKVYKNFFDEQKFVEAYYARDIERELGLDKDRLVALAMLLGGDYTDGVRGVGIVNGMEVLRAFPPAADGVEGVHGGLSRFRDWMDGIGDVLPDDATPPEVAFHGKHRSARTRWAAPADFPSRGIITAYLRPAVDTSGTRFTWARPDLDALQRFCADALGWEREETARVVGPVLKVLESTSTQTRLESYFMRYEDNVTFGKVKSKRLQDVLKDIKGNTEDVAKNESAD</sequence>
<dbReference type="InterPro" id="IPR006084">
    <property type="entry name" value="XPG/Rad2"/>
</dbReference>
<dbReference type="InterPro" id="IPR006086">
    <property type="entry name" value="XPG-I_dom"/>
</dbReference>
<dbReference type="InterPro" id="IPR008918">
    <property type="entry name" value="HhH2"/>
</dbReference>
<dbReference type="PRINTS" id="PR00853">
    <property type="entry name" value="XPGRADSUPER"/>
</dbReference>
<dbReference type="CDD" id="cd09868">
    <property type="entry name" value="PIN_XPG_RAD2"/>
    <property type="match status" value="1"/>
</dbReference>
<feature type="non-terminal residue" evidence="4">
    <location>
        <position position="1"/>
    </location>
</feature>
<feature type="domain" description="XPG-I" evidence="3">
    <location>
        <begin position="1"/>
        <end position="70"/>
    </location>
</feature>
<dbReference type="SMART" id="SM00484">
    <property type="entry name" value="XPGI"/>
    <property type="match status" value="1"/>
</dbReference>
<dbReference type="Gene3D" id="3.40.50.1010">
    <property type="entry name" value="5'-nuclease"/>
    <property type="match status" value="1"/>
</dbReference>
<dbReference type="Proteomes" id="UP000266841">
    <property type="component" value="Unassembled WGS sequence"/>
</dbReference>
<evidence type="ECO:0000313" key="5">
    <source>
        <dbReference type="Proteomes" id="UP000266841"/>
    </source>
</evidence>
<keyword evidence="5" id="KW-1185">Reference proteome</keyword>
<dbReference type="AlphaFoldDB" id="K0TI12"/>
<dbReference type="GO" id="GO:0004520">
    <property type="term" value="F:DNA endonuclease activity"/>
    <property type="evidence" value="ECO:0007669"/>
    <property type="project" value="TreeGrafter"/>
</dbReference>
<evidence type="ECO:0000256" key="1">
    <source>
        <dbReference type="ARBA" id="ARBA00004123"/>
    </source>
</evidence>
<dbReference type="CDD" id="cd09904">
    <property type="entry name" value="H3TH_XPG"/>
    <property type="match status" value="1"/>
</dbReference>
<name>K0TI12_THAOC</name>
<dbReference type="PANTHER" id="PTHR16171:SF7">
    <property type="entry name" value="DNA REPAIR PROTEIN RAD2"/>
    <property type="match status" value="1"/>
</dbReference>
<evidence type="ECO:0000256" key="2">
    <source>
        <dbReference type="ARBA" id="ARBA00023242"/>
    </source>
</evidence>
<dbReference type="InterPro" id="IPR036279">
    <property type="entry name" value="5-3_exonuclease_C_sf"/>
</dbReference>
<dbReference type="PANTHER" id="PTHR16171">
    <property type="entry name" value="DNA REPAIR PROTEIN COMPLEMENTING XP-G CELLS-RELATED"/>
    <property type="match status" value="1"/>
</dbReference>
<dbReference type="Gene3D" id="1.10.150.20">
    <property type="entry name" value="5' to 3' exonuclease, C-terminal subdomain"/>
    <property type="match status" value="1"/>
</dbReference>
<dbReference type="SUPFAM" id="SSF47807">
    <property type="entry name" value="5' to 3' exonuclease, C-terminal subdomain"/>
    <property type="match status" value="1"/>
</dbReference>
<dbReference type="GO" id="GO:0005634">
    <property type="term" value="C:nucleus"/>
    <property type="evidence" value="ECO:0007669"/>
    <property type="project" value="UniProtKB-SubCell"/>
</dbReference>
<keyword evidence="2" id="KW-0539">Nucleus</keyword>
<comment type="caution">
    <text evidence="4">The sequence shown here is derived from an EMBL/GenBank/DDBJ whole genome shotgun (WGS) entry which is preliminary data.</text>
</comment>
<evidence type="ECO:0000259" key="3">
    <source>
        <dbReference type="SMART" id="SM00484"/>
    </source>
</evidence>
<reference evidence="4 5" key="1">
    <citation type="journal article" date="2012" name="Genome Biol.">
        <title>Genome and low-iron response of an oceanic diatom adapted to chronic iron limitation.</title>
        <authorList>
            <person name="Lommer M."/>
            <person name="Specht M."/>
            <person name="Roy A.S."/>
            <person name="Kraemer L."/>
            <person name="Andreson R."/>
            <person name="Gutowska M.A."/>
            <person name="Wolf J."/>
            <person name="Bergner S.V."/>
            <person name="Schilhabel M.B."/>
            <person name="Klostermeier U.C."/>
            <person name="Beiko R.G."/>
            <person name="Rosenstiel P."/>
            <person name="Hippler M."/>
            <person name="Laroche J."/>
        </authorList>
    </citation>
    <scope>NUCLEOTIDE SEQUENCE [LARGE SCALE GENOMIC DNA]</scope>
    <source>
        <strain evidence="4 5">CCMP1005</strain>
    </source>
</reference>
<proteinExistence type="predicted"/>
<protein>
    <recommendedName>
        <fullName evidence="3">XPG-I domain-containing protein</fullName>
    </recommendedName>
</protein>
<dbReference type="SMART" id="SM00279">
    <property type="entry name" value="HhH2"/>
    <property type="match status" value="1"/>
</dbReference>
<gene>
    <name evidence="4" type="ORF">THAOC_04971</name>
</gene>
<dbReference type="GO" id="GO:0003697">
    <property type="term" value="F:single-stranded DNA binding"/>
    <property type="evidence" value="ECO:0007669"/>
    <property type="project" value="TreeGrafter"/>
</dbReference>
<dbReference type="SUPFAM" id="SSF88723">
    <property type="entry name" value="PIN domain-like"/>
    <property type="match status" value="1"/>
</dbReference>
<dbReference type="Pfam" id="PF00867">
    <property type="entry name" value="XPG_I"/>
    <property type="match status" value="1"/>
</dbReference>
<comment type="subcellular location">
    <subcellularLocation>
        <location evidence="1">Nucleus</location>
    </subcellularLocation>
</comment>
<evidence type="ECO:0000313" key="4">
    <source>
        <dbReference type="EMBL" id="EJK73406.1"/>
    </source>
</evidence>
<dbReference type="eggNOG" id="KOG2520">
    <property type="taxonomic scope" value="Eukaryota"/>
</dbReference>
<dbReference type="InterPro" id="IPR029060">
    <property type="entry name" value="PIN-like_dom_sf"/>
</dbReference>
<organism evidence="4 5">
    <name type="scientific">Thalassiosira oceanica</name>
    <name type="common">Marine diatom</name>
    <dbReference type="NCBI Taxonomy" id="159749"/>
    <lineage>
        <taxon>Eukaryota</taxon>
        <taxon>Sar</taxon>
        <taxon>Stramenopiles</taxon>
        <taxon>Ochrophyta</taxon>
        <taxon>Bacillariophyta</taxon>
        <taxon>Coscinodiscophyceae</taxon>
        <taxon>Thalassiosirophycidae</taxon>
        <taxon>Thalassiosirales</taxon>
        <taxon>Thalassiosiraceae</taxon>
        <taxon>Thalassiosira</taxon>
    </lineage>
</organism>
<dbReference type="EMBL" id="AGNL01004523">
    <property type="protein sequence ID" value="EJK73406.1"/>
    <property type="molecule type" value="Genomic_DNA"/>
</dbReference>